<organism evidence="1 2">
    <name type="scientific">Xylanibacter ruminicola</name>
    <name type="common">Prevotella ruminicola</name>
    <dbReference type="NCBI Taxonomy" id="839"/>
    <lineage>
        <taxon>Bacteria</taxon>
        <taxon>Pseudomonadati</taxon>
        <taxon>Bacteroidota</taxon>
        <taxon>Bacteroidia</taxon>
        <taxon>Bacteroidales</taxon>
        <taxon>Prevotellaceae</taxon>
        <taxon>Xylanibacter</taxon>
    </lineage>
</organism>
<evidence type="ECO:0000313" key="1">
    <source>
        <dbReference type="EMBL" id="SHK72672.1"/>
    </source>
</evidence>
<evidence type="ECO:0000313" key="2">
    <source>
        <dbReference type="Proteomes" id="UP000184130"/>
    </source>
</evidence>
<dbReference type="AlphaFoldDB" id="A0A1M6UTY8"/>
<dbReference type="Proteomes" id="UP000184130">
    <property type="component" value="Unassembled WGS sequence"/>
</dbReference>
<dbReference type="EMBL" id="FRBD01000010">
    <property type="protein sequence ID" value="SHK72672.1"/>
    <property type="molecule type" value="Genomic_DNA"/>
</dbReference>
<proteinExistence type="predicted"/>
<reference evidence="1 2" key="1">
    <citation type="submission" date="2016-11" db="EMBL/GenBank/DDBJ databases">
        <authorList>
            <person name="Jaros S."/>
            <person name="Januszkiewicz K."/>
            <person name="Wedrychowicz H."/>
        </authorList>
    </citation>
    <scope>NUCLEOTIDE SEQUENCE [LARGE SCALE GENOMIC DNA]</scope>
    <source>
        <strain evidence="1 2">KHT3</strain>
    </source>
</reference>
<accession>A0A1M6UTY8</accession>
<protein>
    <submittedName>
        <fullName evidence="1">Uncharacterized protein</fullName>
    </submittedName>
</protein>
<sequence length="30" mass="3272">MAKQIRKKSGTGLRQLSRLAGVSFGVIQKL</sequence>
<gene>
    <name evidence="1" type="ORF">SAMN05216463_110129</name>
</gene>
<name>A0A1M6UTY8_XYLRU</name>